<reference evidence="1" key="1">
    <citation type="journal article" date="2025" name="Int. J. Syst. Evol. Microbiol.">
        <title>Streptomyces citrinus sp. nov., with yellow diffusible pigment.</title>
        <authorList>
            <person name="He Y."/>
            <person name="Yang E."/>
            <person name="Xu J."/>
            <person name="Sun Y."/>
            <person name="Sun L."/>
        </authorList>
    </citation>
    <scope>NUCLEOTIDE SEQUENCE</scope>
    <source>
        <strain evidence="1">Q6</strain>
    </source>
</reference>
<gene>
    <name evidence="1" type="ORF">V2W30_13530</name>
</gene>
<name>A0ACD5AAW0_9ACTN</name>
<organism evidence="1 2">
    <name type="scientific">Streptomyces citrinus</name>
    <dbReference type="NCBI Taxonomy" id="3118173"/>
    <lineage>
        <taxon>Bacteria</taxon>
        <taxon>Bacillati</taxon>
        <taxon>Actinomycetota</taxon>
        <taxon>Actinomycetes</taxon>
        <taxon>Kitasatosporales</taxon>
        <taxon>Streptomycetaceae</taxon>
        <taxon>Streptomyces</taxon>
    </lineage>
</organism>
<accession>A0ACD5AAW0</accession>
<proteinExistence type="predicted"/>
<dbReference type="EMBL" id="CP146022">
    <property type="protein sequence ID" value="WWQ64259.1"/>
    <property type="molecule type" value="Genomic_DNA"/>
</dbReference>
<evidence type="ECO:0000313" key="1">
    <source>
        <dbReference type="EMBL" id="WWQ64259.1"/>
    </source>
</evidence>
<dbReference type="Proteomes" id="UP001432251">
    <property type="component" value="Chromosome"/>
</dbReference>
<keyword evidence="2" id="KW-1185">Reference proteome</keyword>
<protein>
    <submittedName>
        <fullName evidence="1">Uncharacterized protein</fullName>
    </submittedName>
</protein>
<evidence type="ECO:0000313" key="2">
    <source>
        <dbReference type="Proteomes" id="UP001432251"/>
    </source>
</evidence>
<sequence length="386" mass="42920">MDLEKRPAPAPVVAPPEGCLVAAIRLPVRIVVLVLVVPVRLVWDALVTCGRFLYEKALVPLARGIGLLLFAVLVWPLMALGRYVLMPLWRGLAWLGRVLLVVPALWWYARVLAPVGRAVAALAAVLGTALVRLGWAVFVWPWVALWRHVLVPLGHGLAWLARQLGAGAEAVGRAVALLLHVLLVVPVVWLYASVLTPIGHALRWLGRVLVVVPVVWLYTYVFTPVGHAIRRTVVTLVRWIVVLPAVAVWRWVLVPVGRFCAVLGREIRDALGHAWRVAGYVSRAVGRFLGRLLRWVFVEPVRWAYRSVLTPLGHFTRDQVWRPAVRVGREIRAGARQARAEVRRMLFGTSRAPEPLVRQGREPDGARTRTLGSSTTSLTKTVFTKD</sequence>